<keyword evidence="1" id="KW-0808">Transferase</keyword>
<gene>
    <name evidence="1" type="ORF">DYS66_23130</name>
</gene>
<comment type="caution">
    <text evidence="1">The sequence shown here is derived from an EMBL/GenBank/DDBJ whole genome shotgun (WGS) entry which is preliminary data.</text>
</comment>
<accession>A0A5T6BAC7</accession>
<dbReference type="InterPro" id="IPR049725">
    <property type="entry name" value="STM3845-like"/>
</dbReference>
<name>A0A5T6BAC7_SALER</name>
<dbReference type="EMBL" id="AAGCLY010000125">
    <property type="protein sequence ID" value="EBM3958493.1"/>
    <property type="molecule type" value="Genomic_DNA"/>
</dbReference>
<feature type="non-terminal residue" evidence="1">
    <location>
        <position position="129"/>
    </location>
</feature>
<keyword evidence="1" id="KW-0012">Acyltransferase</keyword>
<proteinExistence type="predicted"/>
<organism evidence="1">
    <name type="scientific">Salmonella enterica</name>
    <name type="common">Salmonella choleraesuis</name>
    <dbReference type="NCBI Taxonomy" id="28901"/>
    <lineage>
        <taxon>Bacteria</taxon>
        <taxon>Pseudomonadati</taxon>
        <taxon>Pseudomonadota</taxon>
        <taxon>Gammaproteobacteria</taxon>
        <taxon>Enterobacterales</taxon>
        <taxon>Enterobacteriaceae</taxon>
        <taxon>Salmonella</taxon>
    </lineage>
</organism>
<dbReference type="GO" id="GO:0016746">
    <property type="term" value="F:acyltransferase activity"/>
    <property type="evidence" value="ECO:0007669"/>
    <property type="project" value="UniProtKB-KW"/>
</dbReference>
<sequence>CGKDKSDKKSLRHKFSTFLSQEKGITLTYPEDLFEDLLEGQGKNSLLSLETQLANSVDLIVLIPESPGSFAELGAFSMDKALAKKMLVIRMGEYKSGKSFINHGPIRLVRAYGGEIFDIPKNFDEKNPN</sequence>
<dbReference type="NCBIfam" id="NF038232">
    <property type="entry name" value="STM3845_fam"/>
    <property type="match status" value="1"/>
</dbReference>
<protein>
    <submittedName>
        <fullName evidence="1">UDP-3-O-(3-hydroxymyristoyl)glucosamine N-acyltransferase</fullName>
    </submittedName>
</protein>
<dbReference type="AlphaFoldDB" id="A0A5T6BAC7"/>
<feature type="non-terminal residue" evidence="1">
    <location>
        <position position="1"/>
    </location>
</feature>
<evidence type="ECO:0000313" key="1">
    <source>
        <dbReference type="EMBL" id="EBM3958493.1"/>
    </source>
</evidence>
<reference evidence="1" key="1">
    <citation type="submission" date="2018-08" db="EMBL/GenBank/DDBJ databases">
        <authorList>
            <consortium name="PulseNet: The National Subtyping Network for Foodborne Disease Surveillance"/>
            <person name="Tarr C.L."/>
            <person name="Trees E."/>
            <person name="Katz L.S."/>
            <person name="Carleton-Romer H.A."/>
            <person name="Stroika S."/>
            <person name="Kucerova Z."/>
            <person name="Roache K.F."/>
            <person name="Sabol A.L."/>
            <person name="Besser J."/>
            <person name="Gerner-Smidt P."/>
        </authorList>
    </citation>
    <scope>NUCLEOTIDE SEQUENCE</scope>
    <source>
        <strain evidence="1">PNUSAS049302</strain>
    </source>
</reference>